<dbReference type="AlphaFoldDB" id="A0A8J8NSF5"/>
<proteinExistence type="predicted"/>
<protein>
    <submittedName>
        <fullName evidence="1">Uncharacterized protein</fullName>
    </submittedName>
</protein>
<keyword evidence="2" id="KW-1185">Reference proteome</keyword>
<organism evidence="1 2">
    <name type="scientific">Halteria grandinella</name>
    <dbReference type="NCBI Taxonomy" id="5974"/>
    <lineage>
        <taxon>Eukaryota</taxon>
        <taxon>Sar</taxon>
        <taxon>Alveolata</taxon>
        <taxon>Ciliophora</taxon>
        <taxon>Intramacronucleata</taxon>
        <taxon>Spirotrichea</taxon>
        <taxon>Stichotrichia</taxon>
        <taxon>Sporadotrichida</taxon>
        <taxon>Halteriidae</taxon>
        <taxon>Halteria</taxon>
    </lineage>
</organism>
<accession>A0A8J8NSF5</accession>
<evidence type="ECO:0000313" key="2">
    <source>
        <dbReference type="Proteomes" id="UP000785679"/>
    </source>
</evidence>
<dbReference type="Proteomes" id="UP000785679">
    <property type="component" value="Unassembled WGS sequence"/>
</dbReference>
<sequence>MRLCLLSQPGSTAWNSGSLPSKLLITFCILSKPQSSLRFPISPRAHAARLVLPSQAPSKTKILCLPSFRHPCFQVRLYTKMSPIQMLKPSSMKNIARQTTPPHDNCFRLGERVIAFHKVL</sequence>
<evidence type="ECO:0000313" key="1">
    <source>
        <dbReference type="EMBL" id="TNV80678.1"/>
    </source>
</evidence>
<comment type="caution">
    <text evidence="1">The sequence shown here is derived from an EMBL/GenBank/DDBJ whole genome shotgun (WGS) entry which is preliminary data.</text>
</comment>
<gene>
    <name evidence="1" type="ORF">FGO68_gene7801</name>
</gene>
<dbReference type="EMBL" id="RRYP01007187">
    <property type="protein sequence ID" value="TNV80678.1"/>
    <property type="molecule type" value="Genomic_DNA"/>
</dbReference>
<name>A0A8J8NSF5_HALGN</name>
<reference evidence="1" key="1">
    <citation type="submission" date="2019-06" db="EMBL/GenBank/DDBJ databases">
        <authorList>
            <person name="Zheng W."/>
        </authorList>
    </citation>
    <scope>NUCLEOTIDE SEQUENCE</scope>
    <source>
        <strain evidence="1">QDHG01</strain>
    </source>
</reference>